<accession>A0AAD3TC78</accession>
<protein>
    <submittedName>
        <fullName evidence="1">Uncharacterized protein</fullName>
    </submittedName>
</protein>
<name>A0AAD3TC78_NEPGR</name>
<dbReference type="Proteomes" id="UP001279734">
    <property type="component" value="Unassembled WGS sequence"/>
</dbReference>
<dbReference type="AlphaFoldDB" id="A0AAD3TC78"/>
<comment type="caution">
    <text evidence="1">The sequence shown here is derived from an EMBL/GenBank/DDBJ whole genome shotgun (WGS) entry which is preliminary data.</text>
</comment>
<reference evidence="1" key="1">
    <citation type="submission" date="2023-05" db="EMBL/GenBank/DDBJ databases">
        <title>Nepenthes gracilis genome sequencing.</title>
        <authorList>
            <person name="Fukushima K."/>
        </authorList>
    </citation>
    <scope>NUCLEOTIDE SEQUENCE</scope>
    <source>
        <strain evidence="1">SING2019-196</strain>
    </source>
</reference>
<evidence type="ECO:0000313" key="2">
    <source>
        <dbReference type="Proteomes" id="UP001279734"/>
    </source>
</evidence>
<organism evidence="1 2">
    <name type="scientific">Nepenthes gracilis</name>
    <name type="common">Slender pitcher plant</name>
    <dbReference type="NCBI Taxonomy" id="150966"/>
    <lineage>
        <taxon>Eukaryota</taxon>
        <taxon>Viridiplantae</taxon>
        <taxon>Streptophyta</taxon>
        <taxon>Embryophyta</taxon>
        <taxon>Tracheophyta</taxon>
        <taxon>Spermatophyta</taxon>
        <taxon>Magnoliopsida</taxon>
        <taxon>eudicotyledons</taxon>
        <taxon>Gunneridae</taxon>
        <taxon>Pentapetalae</taxon>
        <taxon>Caryophyllales</taxon>
        <taxon>Nepenthaceae</taxon>
        <taxon>Nepenthes</taxon>
    </lineage>
</organism>
<sequence length="215" mass="24027">MVACDGFVDFFLPSRWPPPGDRIIFKSIEVSSIAQSLLEHHRYPGPLTKGRGNLTDSLAFLLIQGKGSPLSGFPVFNWSLDWKPFCSWAVTVAKSITNLRTPLKICPFSSVGERVMIKPPDMAVLGSKRWETTLVGYLLGKKQVSSLIEAIAQRLWGSYELSSVLANSKGFVYFASLMLTICTTFRKEDLGPFFGKPIFLKIWSPGMFPRKDELT</sequence>
<gene>
    <name evidence="1" type="ORF">Nepgr_029281</name>
</gene>
<dbReference type="EMBL" id="BSYO01000033">
    <property type="protein sequence ID" value="GMH27438.1"/>
    <property type="molecule type" value="Genomic_DNA"/>
</dbReference>
<evidence type="ECO:0000313" key="1">
    <source>
        <dbReference type="EMBL" id="GMH27438.1"/>
    </source>
</evidence>
<proteinExistence type="predicted"/>
<keyword evidence="2" id="KW-1185">Reference proteome</keyword>